<dbReference type="PANTHER" id="PTHR42878:SF7">
    <property type="entry name" value="SENSOR HISTIDINE KINASE GLRK"/>
    <property type="match status" value="1"/>
</dbReference>
<dbReference type="PANTHER" id="PTHR42878">
    <property type="entry name" value="TWO-COMPONENT HISTIDINE KINASE"/>
    <property type="match status" value="1"/>
</dbReference>
<keyword evidence="11" id="KW-0902">Two-component regulatory system</keyword>
<dbReference type="CDD" id="cd00082">
    <property type="entry name" value="HisKA"/>
    <property type="match status" value="1"/>
</dbReference>
<evidence type="ECO:0000256" key="13">
    <source>
        <dbReference type="SAM" id="Phobius"/>
    </source>
</evidence>
<dbReference type="EMBL" id="JACHJG010000013">
    <property type="protein sequence ID" value="MBB4889359.1"/>
    <property type="molecule type" value="Genomic_DNA"/>
</dbReference>
<keyword evidence="17" id="KW-1185">Reference proteome</keyword>
<dbReference type="GO" id="GO:0000155">
    <property type="term" value="F:phosphorelay sensor kinase activity"/>
    <property type="evidence" value="ECO:0007669"/>
    <property type="project" value="InterPro"/>
</dbReference>
<evidence type="ECO:0000256" key="9">
    <source>
        <dbReference type="ARBA" id="ARBA00022840"/>
    </source>
</evidence>
<dbReference type="InterPro" id="IPR003661">
    <property type="entry name" value="HisK_dim/P_dom"/>
</dbReference>
<dbReference type="SMART" id="SM00304">
    <property type="entry name" value="HAMP"/>
    <property type="match status" value="1"/>
</dbReference>
<dbReference type="EC" id="2.7.13.3" evidence="3"/>
<evidence type="ECO:0000256" key="11">
    <source>
        <dbReference type="ARBA" id="ARBA00023012"/>
    </source>
</evidence>
<proteinExistence type="predicted"/>
<dbReference type="GO" id="GO:0000156">
    <property type="term" value="F:phosphorelay response regulator activity"/>
    <property type="evidence" value="ECO:0007669"/>
    <property type="project" value="TreeGrafter"/>
</dbReference>
<dbReference type="Gene3D" id="6.10.340.10">
    <property type="match status" value="1"/>
</dbReference>
<name>A0A7W7LFU8_STRNE</name>
<evidence type="ECO:0000259" key="15">
    <source>
        <dbReference type="PROSITE" id="PS50885"/>
    </source>
</evidence>
<dbReference type="InterPro" id="IPR003660">
    <property type="entry name" value="HAMP_dom"/>
</dbReference>
<dbReference type="SUPFAM" id="SSF55874">
    <property type="entry name" value="ATPase domain of HSP90 chaperone/DNA topoisomerase II/histidine kinase"/>
    <property type="match status" value="1"/>
</dbReference>
<evidence type="ECO:0000256" key="6">
    <source>
        <dbReference type="ARBA" id="ARBA00022692"/>
    </source>
</evidence>
<keyword evidence="9" id="KW-0067">ATP-binding</keyword>
<evidence type="ECO:0000256" key="10">
    <source>
        <dbReference type="ARBA" id="ARBA00022989"/>
    </source>
</evidence>
<dbReference type="GO" id="GO:0007234">
    <property type="term" value="P:osmosensory signaling via phosphorelay pathway"/>
    <property type="evidence" value="ECO:0007669"/>
    <property type="project" value="TreeGrafter"/>
</dbReference>
<dbReference type="PROSITE" id="PS50109">
    <property type="entry name" value="HIS_KIN"/>
    <property type="match status" value="1"/>
</dbReference>
<evidence type="ECO:0000256" key="2">
    <source>
        <dbReference type="ARBA" id="ARBA00004236"/>
    </source>
</evidence>
<reference evidence="16 17" key="1">
    <citation type="submission" date="2020-08" db="EMBL/GenBank/DDBJ databases">
        <title>Genomic Encyclopedia of Type Strains, Phase III (KMG-III): the genomes of soil and plant-associated and newly described type strains.</title>
        <authorList>
            <person name="Whitman W."/>
        </authorList>
    </citation>
    <scope>NUCLEOTIDE SEQUENCE [LARGE SCALE GENOMIC DNA]</scope>
    <source>
        <strain evidence="16 17">CECT 3265</strain>
    </source>
</reference>
<evidence type="ECO:0000256" key="8">
    <source>
        <dbReference type="ARBA" id="ARBA00022777"/>
    </source>
</evidence>
<keyword evidence="10 13" id="KW-1133">Transmembrane helix</keyword>
<dbReference type="InterPro" id="IPR003594">
    <property type="entry name" value="HATPase_dom"/>
</dbReference>
<keyword evidence="5 16" id="KW-0808">Transferase</keyword>
<dbReference type="AlphaFoldDB" id="A0A7W7LFU8"/>
<comment type="subcellular location">
    <subcellularLocation>
        <location evidence="2">Cell membrane</location>
    </subcellularLocation>
</comment>
<sequence>MTPATPEKPPAPWHARLRGLRIGRRPALGTFARGLRARLVVAFLLVAALSALTTAGLTFREARTKILKRTQDTAVETLRAQVNSQVPEVTFPPGNDDLVRLSEGLNRAGVAQRWMVHTRYKDGPLVPPTGPNGSRGIPAGVQGKVHKGIAAFQRIELDGKPWLAIGLPVTYSGDGGEISGLEVYAKLPLREDELNVQALVQAAQNGAMPAIALAVVPALIAARGVLRPVRELRRATQQITAGELDTRLKVTGRDELADLSRTFNDMAAALEENVAELRRMEANSRRFAADVSHELRTPLAAMTAVVDVLDEDAATLDPDTAYAVRLISEETGKLARMVEDLMEISRFDAGAAALHLDEVDVSETVRKTLQARGWQDKVAADLPEGVRARLDPRRIDVVVANLVGNALKHGGEPVSVAVRATEGAGAEGQRLLIEIADRGEGIDPEVLPHVFERFFKADSARARSEGSGLGLAITLENVRLHDGTVRAANGRAGGAVFTVDLPLRRGECGEFEEGQA</sequence>
<protein>
    <recommendedName>
        <fullName evidence="12">Sensor-like histidine kinase SenX3</fullName>
        <ecNumber evidence="3">2.7.13.3</ecNumber>
    </recommendedName>
</protein>
<comment type="catalytic activity">
    <reaction evidence="1">
        <text>ATP + protein L-histidine = ADP + protein N-phospho-L-histidine.</text>
        <dbReference type="EC" id="2.7.13.3"/>
    </reaction>
</comment>
<keyword evidence="7" id="KW-0547">Nucleotide-binding</keyword>
<dbReference type="InterPro" id="IPR050351">
    <property type="entry name" value="BphY/WalK/GraS-like"/>
</dbReference>
<dbReference type="CDD" id="cd06225">
    <property type="entry name" value="HAMP"/>
    <property type="match status" value="1"/>
</dbReference>
<evidence type="ECO:0000256" key="12">
    <source>
        <dbReference type="ARBA" id="ARBA00039401"/>
    </source>
</evidence>
<feature type="domain" description="HAMP" evidence="15">
    <location>
        <begin position="223"/>
        <end position="275"/>
    </location>
</feature>
<dbReference type="SMART" id="SM00388">
    <property type="entry name" value="HisKA"/>
    <property type="match status" value="1"/>
</dbReference>
<keyword evidence="4" id="KW-0597">Phosphoprotein</keyword>
<feature type="domain" description="Histidine kinase" evidence="14">
    <location>
        <begin position="290"/>
        <end position="505"/>
    </location>
</feature>
<dbReference type="InterPro" id="IPR036097">
    <property type="entry name" value="HisK_dim/P_sf"/>
</dbReference>
<dbReference type="Gene3D" id="1.10.287.130">
    <property type="match status" value="1"/>
</dbReference>
<dbReference type="Proteomes" id="UP000556436">
    <property type="component" value="Unassembled WGS sequence"/>
</dbReference>
<dbReference type="PRINTS" id="PR00344">
    <property type="entry name" value="BCTRLSENSOR"/>
</dbReference>
<evidence type="ECO:0000256" key="3">
    <source>
        <dbReference type="ARBA" id="ARBA00012438"/>
    </source>
</evidence>
<dbReference type="SUPFAM" id="SSF158472">
    <property type="entry name" value="HAMP domain-like"/>
    <property type="match status" value="1"/>
</dbReference>
<organism evidence="16 17">
    <name type="scientific">Streptomyces netropsis</name>
    <name type="common">Streptoverticillium netropsis</name>
    <dbReference type="NCBI Taxonomy" id="55404"/>
    <lineage>
        <taxon>Bacteria</taxon>
        <taxon>Bacillati</taxon>
        <taxon>Actinomycetota</taxon>
        <taxon>Actinomycetes</taxon>
        <taxon>Kitasatosporales</taxon>
        <taxon>Streptomycetaceae</taxon>
        <taxon>Streptomyces</taxon>
    </lineage>
</organism>
<dbReference type="InterPro" id="IPR004358">
    <property type="entry name" value="Sig_transdc_His_kin-like_C"/>
</dbReference>
<dbReference type="SUPFAM" id="SSF47384">
    <property type="entry name" value="Homodimeric domain of signal transducing histidine kinase"/>
    <property type="match status" value="1"/>
</dbReference>
<dbReference type="Pfam" id="PF02518">
    <property type="entry name" value="HATPase_c"/>
    <property type="match status" value="1"/>
</dbReference>
<dbReference type="FunFam" id="1.10.287.130:FF:000010">
    <property type="entry name" value="Two-component sensor histidine kinase"/>
    <property type="match status" value="1"/>
</dbReference>
<dbReference type="InterPro" id="IPR005467">
    <property type="entry name" value="His_kinase_dom"/>
</dbReference>
<gene>
    <name evidence="16" type="ORF">FHS38_005434</name>
</gene>
<evidence type="ECO:0000256" key="7">
    <source>
        <dbReference type="ARBA" id="ARBA00022741"/>
    </source>
</evidence>
<keyword evidence="13" id="KW-0472">Membrane</keyword>
<dbReference type="PROSITE" id="PS50885">
    <property type="entry name" value="HAMP"/>
    <property type="match status" value="1"/>
</dbReference>
<keyword evidence="8 16" id="KW-0418">Kinase</keyword>
<comment type="caution">
    <text evidence="16">The sequence shown here is derived from an EMBL/GenBank/DDBJ whole genome shotgun (WGS) entry which is preliminary data.</text>
</comment>
<accession>A0A7W7LFU8</accession>
<evidence type="ECO:0000256" key="5">
    <source>
        <dbReference type="ARBA" id="ARBA00022679"/>
    </source>
</evidence>
<dbReference type="SMART" id="SM00387">
    <property type="entry name" value="HATPase_c"/>
    <property type="match status" value="1"/>
</dbReference>
<dbReference type="GO" id="GO:0030295">
    <property type="term" value="F:protein kinase activator activity"/>
    <property type="evidence" value="ECO:0007669"/>
    <property type="project" value="TreeGrafter"/>
</dbReference>
<dbReference type="Pfam" id="PF00512">
    <property type="entry name" value="HisKA"/>
    <property type="match status" value="1"/>
</dbReference>
<evidence type="ECO:0000259" key="14">
    <source>
        <dbReference type="PROSITE" id="PS50109"/>
    </source>
</evidence>
<dbReference type="InterPro" id="IPR036890">
    <property type="entry name" value="HATPase_C_sf"/>
</dbReference>
<evidence type="ECO:0000313" key="17">
    <source>
        <dbReference type="Proteomes" id="UP000556436"/>
    </source>
</evidence>
<dbReference type="GO" id="GO:0005886">
    <property type="term" value="C:plasma membrane"/>
    <property type="evidence" value="ECO:0007669"/>
    <property type="project" value="UniProtKB-SubCell"/>
</dbReference>
<evidence type="ECO:0000256" key="4">
    <source>
        <dbReference type="ARBA" id="ARBA00022553"/>
    </source>
</evidence>
<feature type="transmembrane region" description="Helical" evidence="13">
    <location>
        <begin position="39"/>
        <end position="59"/>
    </location>
</feature>
<evidence type="ECO:0000256" key="1">
    <source>
        <dbReference type="ARBA" id="ARBA00000085"/>
    </source>
</evidence>
<dbReference type="Pfam" id="PF00672">
    <property type="entry name" value="HAMP"/>
    <property type="match status" value="1"/>
</dbReference>
<keyword evidence="6 13" id="KW-0812">Transmembrane</keyword>
<dbReference type="Gene3D" id="3.30.565.10">
    <property type="entry name" value="Histidine kinase-like ATPase, C-terminal domain"/>
    <property type="match status" value="1"/>
</dbReference>
<evidence type="ECO:0000313" key="16">
    <source>
        <dbReference type="EMBL" id="MBB4889359.1"/>
    </source>
</evidence>